<dbReference type="InterPro" id="IPR027417">
    <property type="entry name" value="P-loop_NTPase"/>
</dbReference>
<protein>
    <submittedName>
        <fullName evidence="6">Dipeptide ABC transporter ATP-binding protein</fullName>
    </submittedName>
</protein>
<dbReference type="InterPro" id="IPR003439">
    <property type="entry name" value="ABC_transporter-like_ATP-bd"/>
</dbReference>
<dbReference type="PANTHER" id="PTHR43776:SF7">
    <property type="entry name" value="D,D-DIPEPTIDE TRANSPORT ATP-BINDING PROTEIN DDPF-RELATED"/>
    <property type="match status" value="1"/>
</dbReference>
<dbReference type="NCBIfam" id="TIGR01727">
    <property type="entry name" value="oligo_HPY"/>
    <property type="match status" value="1"/>
</dbReference>
<keyword evidence="3" id="KW-0547">Nucleotide-binding</keyword>
<dbReference type="InterPro" id="IPR013563">
    <property type="entry name" value="Oligopep_ABC_C"/>
</dbReference>
<evidence type="ECO:0000256" key="3">
    <source>
        <dbReference type="ARBA" id="ARBA00022741"/>
    </source>
</evidence>
<dbReference type="Gene3D" id="3.40.50.300">
    <property type="entry name" value="P-loop containing nucleotide triphosphate hydrolases"/>
    <property type="match status" value="1"/>
</dbReference>
<dbReference type="SMART" id="SM00382">
    <property type="entry name" value="AAA"/>
    <property type="match status" value="1"/>
</dbReference>
<accession>A0ABP5I9C3</accession>
<evidence type="ECO:0000256" key="2">
    <source>
        <dbReference type="ARBA" id="ARBA00022448"/>
    </source>
</evidence>
<evidence type="ECO:0000256" key="1">
    <source>
        <dbReference type="ARBA" id="ARBA00005417"/>
    </source>
</evidence>
<dbReference type="GO" id="GO:0005524">
    <property type="term" value="F:ATP binding"/>
    <property type="evidence" value="ECO:0007669"/>
    <property type="project" value="UniProtKB-KW"/>
</dbReference>
<dbReference type="SUPFAM" id="SSF52540">
    <property type="entry name" value="P-loop containing nucleoside triphosphate hydrolases"/>
    <property type="match status" value="1"/>
</dbReference>
<dbReference type="RefSeq" id="WP_344336290.1">
    <property type="nucleotide sequence ID" value="NZ_BAAAPZ010000004.1"/>
</dbReference>
<dbReference type="InterPro" id="IPR050319">
    <property type="entry name" value="ABC_transp_ATP-bind"/>
</dbReference>
<keyword evidence="4 6" id="KW-0067">ATP-binding</keyword>
<dbReference type="CDD" id="cd03257">
    <property type="entry name" value="ABC_NikE_OppD_transporters"/>
    <property type="match status" value="1"/>
</dbReference>
<keyword evidence="7" id="KW-1185">Reference proteome</keyword>
<dbReference type="InterPro" id="IPR017871">
    <property type="entry name" value="ABC_transporter-like_CS"/>
</dbReference>
<evidence type="ECO:0000256" key="4">
    <source>
        <dbReference type="ARBA" id="ARBA00022840"/>
    </source>
</evidence>
<dbReference type="PANTHER" id="PTHR43776">
    <property type="entry name" value="TRANSPORT ATP-BINDING PROTEIN"/>
    <property type="match status" value="1"/>
</dbReference>
<sequence>MLTVTNLHKAFRVSPLSRQRVHAVRGMSFTVEPGSTVAVVGESGSGKSTSARLVLRLVDPDSGSVVFNGRELTELTRTQINHARQSMPMVFQDPYSSIDPSWTIREVILEPLHARTSGGSTLRADPVELLQKVGLPESFLHRYPYELSGGQRQRVAIARALACSPELLICDEAVAALDVSTRASIINLLKDLQAEHGFGILFITHDLSLVEAISDRVVIVYLGEVVETGPTQQVFGAPRHPYTRLLMDSIPRPDPQNRMHLKALARTGEVPSASNPPPGCAFASRCPRRTDICTTASPELSNADDGGEARMFACHHPLTLTPVPSKKGEDHD</sequence>
<reference evidence="7" key="1">
    <citation type="journal article" date="2019" name="Int. J. Syst. Evol. Microbiol.">
        <title>The Global Catalogue of Microorganisms (GCM) 10K type strain sequencing project: providing services to taxonomists for standard genome sequencing and annotation.</title>
        <authorList>
            <consortium name="The Broad Institute Genomics Platform"/>
            <consortium name="The Broad Institute Genome Sequencing Center for Infectious Disease"/>
            <person name="Wu L."/>
            <person name="Ma J."/>
        </authorList>
    </citation>
    <scope>NUCLEOTIDE SEQUENCE [LARGE SCALE GENOMIC DNA]</scope>
    <source>
        <strain evidence="7">JCM 15900</strain>
    </source>
</reference>
<comment type="similarity">
    <text evidence="1">Belongs to the ABC transporter superfamily.</text>
</comment>
<dbReference type="PROSITE" id="PS50893">
    <property type="entry name" value="ABC_TRANSPORTER_2"/>
    <property type="match status" value="1"/>
</dbReference>
<evidence type="ECO:0000313" key="7">
    <source>
        <dbReference type="Proteomes" id="UP001500984"/>
    </source>
</evidence>
<proteinExistence type="inferred from homology"/>
<dbReference type="Pfam" id="PF08352">
    <property type="entry name" value="oligo_HPY"/>
    <property type="match status" value="1"/>
</dbReference>
<dbReference type="Proteomes" id="UP001500984">
    <property type="component" value="Unassembled WGS sequence"/>
</dbReference>
<gene>
    <name evidence="6" type="ORF">GCM10009823_12420</name>
</gene>
<evidence type="ECO:0000259" key="5">
    <source>
        <dbReference type="PROSITE" id="PS50893"/>
    </source>
</evidence>
<dbReference type="PROSITE" id="PS00211">
    <property type="entry name" value="ABC_TRANSPORTER_1"/>
    <property type="match status" value="1"/>
</dbReference>
<dbReference type="InterPro" id="IPR003593">
    <property type="entry name" value="AAA+_ATPase"/>
</dbReference>
<evidence type="ECO:0000313" key="6">
    <source>
        <dbReference type="EMBL" id="GAA2093826.1"/>
    </source>
</evidence>
<name>A0ABP5I9C3_9MICO</name>
<keyword evidence="2" id="KW-0813">Transport</keyword>
<dbReference type="EMBL" id="BAAAPZ010000004">
    <property type="protein sequence ID" value="GAA2093826.1"/>
    <property type="molecule type" value="Genomic_DNA"/>
</dbReference>
<comment type="caution">
    <text evidence="6">The sequence shown here is derived from an EMBL/GenBank/DDBJ whole genome shotgun (WGS) entry which is preliminary data.</text>
</comment>
<feature type="domain" description="ABC transporter" evidence="5">
    <location>
        <begin position="2"/>
        <end position="247"/>
    </location>
</feature>
<dbReference type="Pfam" id="PF00005">
    <property type="entry name" value="ABC_tran"/>
    <property type="match status" value="1"/>
</dbReference>
<organism evidence="6 7">
    <name type="scientific">Brevibacterium salitolerans</name>
    <dbReference type="NCBI Taxonomy" id="1403566"/>
    <lineage>
        <taxon>Bacteria</taxon>
        <taxon>Bacillati</taxon>
        <taxon>Actinomycetota</taxon>
        <taxon>Actinomycetes</taxon>
        <taxon>Micrococcales</taxon>
        <taxon>Brevibacteriaceae</taxon>
        <taxon>Brevibacterium</taxon>
    </lineage>
</organism>